<evidence type="ECO:0000256" key="3">
    <source>
        <dbReference type="ARBA" id="ARBA00023163"/>
    </source>
</evidence>
<dbReference type="Pfam" id="PF07729">
    <property type="entry name" value="FCD"/>
    <property type="match status" value="1"/>
</dbReference>
<dbReference type="PATRIC" id="fig|1280953.3.peg.2808"/>
<evidence type="ECO:0000256" key="4">
    <source>
        <dbReference type="SAM" id="MobiDB-lite"/>
    </source>
</evidence>
<reference evidence="6 7" key="1">
    <citation type="journal article" date="2014" name="Antonie Van Leeuwenhoek">
        <title>Hyphomonas beringensis sp. nov. and Hyphomonas chukchiensis sp. nov., isolated from surface seawater of the Bering Sea and Chukchi Sea.</title>
        <authorList>
            <person name="Li C."/>
            <person name="Lai Q."/>
            <person name="Li G."/>
            <person name="Dong C."/>
            <person name="Wang J."/>
            <person name="Liao Y."/>
            <person name="Shao Z."/>
        </authorList>
    </citation>
    <scope>NUCLEOTIDE SEQUENCE [LARGE SCALE GENOMIC DNA]</scope>
    <source>
        <strain evidence="6 7">SCH89</strain>
    </source>
</reference>
<dbReference type="RefSeq" id="WP_051624903.1">
    <property type="nucleotide sequence ID" value="NZ_ARYL01000022.1"/>
</dbReference>
<evidence type="ECO:0000256" key="1">
    <source>
        <dbReference type="ARBA" id="ARBA00023015"/>
    </source>
</evidence>
<dbReference type="GO" id="GO:0003677">
    <property type="term" value="F:DNA binding"/>
    <property type="evidence" value="ECO:0007669"/>
    <property type="project" value="UniProtKB-KW"/>
</dbReference>
<dbReference type="Gene3D" id="1.10.10.10">
    <property type="entry name" value="Winged helix-like DNA-binding domain superfamily/Winged helix DNA-binding domain"/>
    <property type="match status" value="1"/>
</dbReference>
<dbReference type="InterPro" id="IPR036388">
    <property type="entry name" value="WH-like_DNA-bd_sf"/>
</dbReference>
<comment type="caution">
    <text evidence="6">The sequence shown here is derived from an EMBL/GenBank/DDBJ whole genome shotgun (WGS) entry which is preliminary data.</text>
</comment>
<protein>
    <submittedName>
        <fullName evidence="6">Regulatory protein GntR</fullName>
    </submittedName>
</protein>
<dbReference type="PROSITE" id="PS50949">
    <property type="entry name" value="HTH_GNTR"/>
    <property type="match status" value="1"/>
</dbReference>
<dbReference type="InterPro" id="IPR008920">
    <property type="entry name" value="TF_FadR/GntR_C"/>
</dbReference>
<feature type="compositionally biased region" description="Polar residues" evidence="4">
    <location>
        <begin position="17"/>
        <end position="27"/>
    </location>
</feature>
<dbReference type="GO" id="GO:0003700">
    <property type="term" value="F:DNA-binding transcription factor activity"/>
    <property type="evidence" value="ECO:0007669"/>
    <property type="project" value="InterPro"/>
</dbReference>
<keyword evidence="7" id="KW-1185">Reference proteome</keyword>
<accession>A0A059G4K7</accession>
<gene>
    <name evidence="6" type="ORF">HOC_13973</name>
</gene>
<sequence length="270" mass="30162">MTTKSTMTREDLRPNGGAQQRIRTPKTSEVVADKIRGQIVRGELTEGDTLPPEGQLMETLGVSRPTLREAYRILEAENLISVTRGSRSGAQVHRPRAEVASRYAGYVLQSQGTTIADLYASQMALEPYVVRTLCQMRNNTDAVAALSEHLEYLLSLVDGSRIEAFTRGVADFHLLLVKLAGNQTLTFINQMLLDLMANHKTDVMRRDPIDPETRKKRLLGGMKSYRKLIQLIEAHEEEAAVAHWRLHLKNAHARWAGPGEGERVVDALNV</sequence>
<name>A0A059G4K7_9PROT</name>
<dbReference type="InterPro" id="IPR036390">
    <property type="entry name" value="WH_DNA-bd_sf"/>
</dbReference>
<feature type="region of interest" description="Disordered" evidence="4">
    <location>
        <begin position="1"/>
        <end position="27"/>
    </location>
</feature>
<keyword evidence="1" id="KW-0805">Transcription regulation</keyword>
<dbReference type="PANTHER" id="PTHR43537">
    <property type="entry name" value="TRANSCRIPTIONAL REGULATOR, GNTR FAMILY"/>
    <property type="match status" value="1"/>
</dbReference>
<dbReference type="Gene3D" id="1.20.120.530">
    <property type="entry name" value="GntR ligand-binding domain-like"/>
    <property type="match status" value="1"/>
</dbReference>
<dbReference type="PRINTS" id="PR00035">
    <property type="entry name" value="HTHGNTR"/>
</dbReference>
<evidence type="ECO:0000313" key="6">
    <source>
        <dbReference type="EMBL" id="KDA01751.1"/>
    </source>
</evidence>
<organism evidence="6 7">
    <name type="scientific">Hyphomonas oceanitis SCH89</name>
    <dbReference type="NCBI Taxonomy" id="1280953"/>
    <lineage>
        <taxon>Bacteria</taxon>
        <taxon>Pseudomonadati</taxon>
        <taxon>Pseudomonadota</taxon>
        <taxon>Alphaproteobacteria</taxon>
        <taxon>Hyphomonadales</taxon>
        <taxon>Hyphomonadaceae</taxon>
        <taxon>Hyphomonas</taxon>
    </lineage>
</organism>
<dbReference type="InterPro" id="IPR011711">
    <property type="entry name" value="GntR_C"/>
</dbReference>
<dbReference type="SUPFAM" id="SSF46785">
    <property type="entry name" value="Winged helix' DNA-binding domain"/>
    <property type="match status" value="1"/>
</dbReference>
<proteinExistence type="predicted"/>
<dbReference type="InterPro" id="IPR000524">
    <property type="entry name" value="Tscrpt_reg_HTH_GntR"/>
</dbReference>
<dbReference type="SMART" id="SM00895">
    <property type="entry name" value="FCD"/>
    <property type="match status" value="1"/>
</dbReference>
<dbReference type="SMART" id="SM00345">
    <property type="entry name" value="HTH_GNTR"/>
    <property type="match status" value="1"/>
</dbReference>
<feature type="domain" description="HTH gntR-type" evidence="5">
    <location>
        <begin position="25"/>
        <end position="95"/>
    </location>
</feature>
<dbReference type="PANTHER" id="PTHR43537:SF5">
    <property type="entry name" value="UXU OPERON TRANSCRIPTIONAL REGULATOR"/>
    <property type="match status" value="1"/>
</dbReference>
<evidence type="ECO:0000259" key="5">
    <source>
        <dbReference type="PROSITE" id="PS50949"/>
    </source>
</evidence>
<dbReference type="AlphaFoldDB" id="A0A059G4K7"/>
<keyword evidence="3" id="KW-0804">Transcription</keyword>
<dbReference type="STRING" id="1280953.HOC_13973"/>
<dbReference type="OrthoDB" id="9028214at2"/>
<dbReference type="EMBL" id="ARYL01000022">
    <property type="protein sequence ID" value="KDA01751.1"/>
    <property type="molecule type" value="Genomic_DNA"/>
</dbReference>
<dbReference type="CDD" id="cd07377">
    <property type="entry name" value="WHTH_GntR"/>
    <property type="match status" value="1"/>
</dbReference>
<evidence type="ECO:0000313" key="7">
    <source>
        <dbReference type="Proteomes" id="UP000024942"/>
    </source>
</evidence>
<dbReference type="Proteomes" id="UP000024942">
    <property type="component" value="Unassembled WGS sequence"/>
</dbReference>
<keyword evidence="2" id="KW-0238">DNA-binding</keyword>
<dbReference type="SUPFAM" id="SSF48008">
    <property type="entry name" value="GntR ligand-binding domain-like"/>
    <property type="match status" value="1"/>
</dbReference>
<dbReference type="eggNOG" id="COG2186">
    <property type="taxonomic scope" value="Bacteria"/>
</dbReference>
<dbReference type="Pfam" id="PF00392">
    <property type="entry name" value="GntR"/>
    <property type="match status" value="1"/>
</dbReference>
<evidence type="ECO:0000256" key="2">
    <source>
        <dbReference type="ARBA" id="ARBA00023125"/>
    </source>
</evidence>